<comment type="caution">
    <text evidence="7">The sequence shown here is derived from an EMBL/GenBank/DDBJ whole genome shotgun (WGS) entry which is preliminary data.</text>
</comment>
<gene>
    <name evidence="7" type="ORF">KAK10_02565</name>
</gene>
<dbReference type="Proteomes" id="UP001057481">
    <property type="component" value="Unassembled WGS sequence"/>
</dbReference>
<dbReference type="RefSeq" id="WP_205143225.1">
    <property type="nucleotide sequence ID" value="NZ_JAFBDN010000004.1"/>
</dbReference>
<evidence type="ECO:0000313" key="8">
    <source>
        <dbReference type="Proteomes" id="UP001057481"/>
    </source>
</evidence>
<evidence type="ECO:0000256" key="2">
    <source>
        <dbReference type="ARBA" id="ARBA00011974"/>
    </source>
</evidence>
<dbReference type="InterPro" id="IPR035994">
    <property type="entry name" value="Nucleoside_phosphorylase_sf"/>
</dbReference>
<dbReference type="NCBIfam" id="NF004079">
    <property type="entry name" value="PRK05584.1"/>
    <property type="match status" value="1"/>
</dbReference>
<dbReference type="PANTHER" id="PTHR46832:SF1">
    <property type="entry name" value="5'-METHYLTHIOADENOSINE_S-ADENOSYLHOMOCYSTEINE NUCLEOSIDASE"/>
    <property type="match status" value="1"/>
</dbReference>
<keyword evidence="3" id="KW-0028">Amino-acid biosynthesis</keyword>
<reference evidence="7" key="1">
    <citation type="submission" date="2021-04" db="EMBL/GenBank/DDBJ databases">
        <title>Taxonomic assessment of Weissella genus.</title>
        <authorList>
            <person name="Fanelli F."/>
            <person name="Chieffi D."/>
            <person name="Dell'Aquila A."/>
            <person name="Gyu-Sung C."/>
            <person name="Franz C.M.A.P."/>
            <person name="Fusco V."/>
        </authorList>
    </citation>
    <scope>NUCLEOTIDE SEQUENCE</scope>
    <source>
        <strain evidence="7">LMG 25373</strain>
    </source>
</reference>
<sequence length="234" mass="24594">MKYGIINAMPEEMATLTKVMTASTVTDIQGIKFHEGTIYNQAVVVVESGIGKVRAGITTALLISNFNVDAIINSGSAGALGADLKIGDVVVATQTAYHDADATAFGYEYGQVPQQPARFDADRTLVADIIAAAQQTNLKTVKGLIVTADVFVADAAKADQIKKHFPDALSAEMEGAAVGQVATLFKVPYVVVRAMSDNADGDAGVTFDEFIETAGKQSAEMLLALFASKNTLQN</sequence>
<feature type="domain" description="Nucleoside phosphorylase" evidence="6">
    <location>
        <begin position="2"/>
        <end position="226"/>
    </location>
</feature>
<dbReference type="EC" id="3.2.2.9" evidence="2"/>
<evidence type="ECO:0000256" key="1">
    <source>
        <dbReference type="ARBA" id="ARBA00004945"/>
    </source>
</evidence>
<dbReference type="InterPro" id="IPR000845">
    <property type="entry name" value="Nucleoside_phosphorylase_d"/>
</dbReference>
<dbReference type="GO" id="GO:0008782">
    <property type="term" value="F:adenosylhomocysteine nucleosidase activity"/>
    <property type="evidence" value="ECO:0007669"/>
    <property type="project" value="UniProtKB-EC"/>
</dbReference>
<dbReference type="Gene3D" id="3.40.50.1580">
    <property type="entry name" value="Nucleoside phosphorylase domain"/>
    <property type="match status" value="1"/>
</dbReference>
<evidence type="ECO:0000313" key="7">
    <source>
        <dbReference type="EMBL" id="MCM2436815.1"/>
    </source>
</evidence>
<keyword evidence="4 7" id="KW-0378">Hydrolase</keyword>
<evidence type="ECO:0000256" key="4">
    <source>
        <dbReference type="ARBA" id="ARBA00022801"/>
    </source>
</evidence>
<proteinExistence type="predicted"/>
<evidence type="ECO:0000259" key="6">
    <source>
        <dbReference type="Pfam" id="PF01048"/>
    </source>
</evidence>
<organism evidence="7 8">
    <name type="scientific">Periweissella beninensis</name>
    <dbReference type="NCBI Taxonomy" id="504936"/>
    <lineage>
        <taxon>Bacteria</taxon>
        <taxon>Bacillati</taxon>
        <taxon>Bacillota</taxon>
        <taxon>Bacilli</taxon>
        <taxon>Lactobacillales</taxon>
        <taxon>Lactobacillaceae</taxon>
        <taxon>Periweissella</taxon>
    </lineage>
</organism>
<dbReference type="EMBL" id="JAGMVS010000039">
    <property type="protein sequence ID" value="MCM2436815.1"/>
    <property type="molecule type" value="Genomic_DNA"/>
</dbReference>
<dbReference type="CDD" id="cd09008">
    <property type="entry name" value="MTAN"/>
    <property type="match status" value="1"/>
</dbReference>
<accession>A0ABT0VGA5</accession>
<dbReference type="Pfam" id="PF01048">
    <property type="entry name" value="PNP_UDP_1"/>
    <property type="match status" value="1"/>
</dbReference>
<evidence type="ECO:0000256" key="3">
    <source>
        <dbReference type="ARBA" id="ARBA00022605"/>
    </source>
</evidence>
<keyword evidence="7" id="KW-0326">Glycosidase</keyword>
<dbReference type="NCBIfam" id="TIGR01704">
    <property type="entry name" value="MTA_SAH-Nsdase"/>
    <property type="match status" value="1"/>
</dbReference>
<name>A0ABT0VGA5_9LACO</name>
<comment type="pathway">
    <text evidence="1">Amino-acid biosynthesis; L-methionine biosynthesis via salvage pathway; S-methyl-5-thio-alpha-D-ribose 1-phosphate from S-methyl-5'-thioadenosine (hydrolase route): step 1/2.</text>
</comment>
<protein>
    <recommendedName>
        <fullName evidence="2">adenosylhomocysteine nucleosidase</fullName>
        <ecNumber evidence="2">3.2.2.9</ecNumber>
    </recommendedName>
</protein>
<evidence type="ECO:0000256" key="5">
    <source>
        <dbReference type="ARBA" id="ARBA00023167"/>
    </source>
</evidence>
<keyword evidence="8" id="KW-1185">Reference proteome</keyword>
<dbReference type="SUPFAM" id="SSF53167">
    <property type="entry name" value="Purine and uridine phosphorylases"/>
    <property type="match status" value="1"/>
</dbReference>
<dbReference type="InterPro" id="IPR010049">
    <property type="entry name" value="MTA_SAH_Nsdase"/>
</dbReference>
<dbReference type="PANTHER" id="PTHR46832">
    <property type="entry name" value="5'-METHYLTHIOADENOSINE/S-ADENOSYLHOMOCYSTEINE NUCLEOSIDASE"/>
    <property type="match status" value="1"/>
</dbReference>
<keyword evidence="5" id="KW-0486">Methionine biosynthesis</keyword>